<dbReference type="Gene3D" id="3.40.50.2300">
    <property type="match status" value="1"/>
</dbReference>
<protein>
    <submittedName>
        <fullName evidence="5">Alkaline phosphatase synthesis transcriptional regulatory protein PhoP</fullName>
    </submittedName>
</protein>
<accession>A0A517NVK6</accession>
<dbReference type="GO" id="GO:0000160">
    <property type="term" value="P:phosphorelay signal transduction system"/>
    <property type="evidence" value="ECO:0007669"/>
    <property type="project" value="UniProtKB-KW"/>
</dbReference>
<dbReference type="SUPFAM" id="SSF52172">
    <property type="entry name" value="CheY-like"/>
    <property type="match status" value="1"/>
</dbReference>
<keyword evidence="6" id="KW-1185">Reference proteome</keyword>
<keyword evidence="1 3" id="KW-0597">Phosphoprotein</keyword>
<reference evidence="5 6" key="1">
    <citation type="submission" date="2019-02" db="EMBL/GenBank/DDBJ databases">
        <title>Deep-cultivation of Planctomycetes and their phenomic and genomic characterization uncovers novel biology.</title>
        <authorList>
            <person name="Wiegand S."/>
            <person name="Jogler M."/>
            <person name="Boedeker C."/>
            <person name="Pinto D."/>
            <person name="Vollmers J."/>
            <person name="Rivas-Marin E."/>
            <person name="Kohn T."/>
            <person name="Peeters S.H."/>
            <person name="Heuer A."/>
            <person name="Rast P."/>
            <person name="Oberbeckmann S."/>
            <person name="Bunk B."/>
            <person name="Jeske O."/>
            <person name="Meyerdierks A."/>
            <person name="Storesund J.E."/>
            <person name="Kallscheuer N."/>
            <person name="Luecker S."/>
            <person name="Lage O.M."/>
            <person name="Pohl T."/>
            <person name="Merkel B.J."/>
            <person name="Hornburger P."/>
            <person name="Mueller R.-W."/>
            <person name="Bruemmer F."/>
            <person name="Labrenz M."/>
            <person name="Spormann A.M."/>
            <person name="Op den Camp H."/>
            <person name="Overmann J."/>
            <person name="Amann R."/>
            <person name="Jetten M.S.M."/>
            <person name="Mascher T."/>
            <person name="Medema M.H."/>
            <person name="Devos D.P."/>
            <person name="Kaster A.-K."/>
            <person name="Ovreas L."/>
            <person name="Rohde M."/>
            <person name="Galperin M.Y."/>
            <person name="Jogler C."/>
        </authorList>
    </citation>
    <scope>NUCLEOTIDE SEQUENCE [LARGE SCALE GENOMIC DNA]</scope>
    <source>
        <strain evidence="5 6">K23_9</strain>
    </source>
</reference>
<dbReference type="Proteomes" id="UP000319817">
    <property type="component" value="Chromosome"/>
</dbReference>
<evidence type="ECO:0000259" key="4">
    <source>
        <dbReference type="PROSITE" id="PS50110"/>
    </source>
</evidence>
<sequence length="144" mass="15775">MIHKMPNSSKKLVPPSENGIALLIVEDTEAIVFLLSHFLSGFCDDIAIARNGLEAVQKVVEATESATPFDVVLMDLQMPVMSGLQAAKELRSRGIDVPLVAMTAGAMEARECRKAGFDAYVAKPFDRRELIGIVKRWSGMLKDQ</sequence>
<evidence type="ECO:0000256" key="3">
    <source>
        <dbReference type="PROSITE-ProRule" id="PRU00169"/>
    </source>
</evidence>
<feature type="modified residue" description="4-aspartylphosphate" evidence="3">
    <location>
        <position position="75"/>
    </location>
</feature>
<dbReference type="Pfam" id="PF00072">
    <property type="entry name" value="Response_reg"/>
    <property type="match status" value="1"/>
</dbReference>
<evidence type="ECO:0000313" key="6">
    <source>
        <dbReference type="Proteomes" id="UP000319817"/>
    </source>
</evidence>
<evidence type="ECO:0000256" key="1">
    <source>
        <dbReference type="ARBA" id="ARBA00022553"/>
    </source>
</evidence>
<gene>
    <name evidence="5" type="primary">phoP_4</name>
    <name evidence="5" type="ORF">K239x_31450</name>
</gene>
<evidence type="ECO:0000313" key="5">
    <source>
        <dbReference type="EMBL" id="QDT11151.1"/>
    </source>
</evidence>
<dbReference type="InterPro" id="IPR011006">
    <property type="entry name" value="CheY-like_superfamily"/>
</dbReference>
<dbReference type="InterPro" id="IPR001789">
    <property type="entry name" value="Sig_transdc_resp-reg_receiver"/>
</dbReference>
<feature type="domain" description="Response regulatory" evidence="4">
    <location>
        <begin position="21"/>
        <end position="138"/>
    </location>
</feature>
<dbReference type="EMBL" id="CP036526">
    <property type="protein sequence ID" value="QDT11151.1"/>
    <property type="molecule type" value="Genomic_DNA"/>
</dbReference>
<name>A0A517NVK6_9BACT</name>
<proteinExistence type="predicted"/>
<organism evidence="5 6">
    <name type="scientific">Stieleria marina</name>
    <dbReference type="NCBI Taxonomy" id="1930275"/>
    <lineage>
        <taxon>Bacteria</taxon>
        <taxon>Pseudomonadati</taxon>
        <taxon>Planctomycetota</taxon>
        <taxon>Planctomycetia</taxon>
        <taxon>Pirellulales</taxon>
        <taxon>Pirellulaceae</taxon>
        <taxon>Stieleria</taxon>
    </lineage>
</organism>
<dbReference type="AlphaFoldDB" id="A0A517NVK6"/>
<dbReference type="OrthoDB" id="9813953at2"/>
<dbReference type="PROSITE" id="PS50110">
    <property type="entry name" value="RESPONSE_REGULATORY"/>
    <property type="match status" value="1"/>
</dbReference>
<dbReference type="SMART" id="SM00448">
    <property type="entry name" value="REC"/>
    <property type="match status" value="1"/>
</dbReference>
<dbReference type="PANTHER" id="PTHR45339">
    <property type="entry name" value="HYBRID SIGNAL TRANSDUCTION HISTIDINE KINASE J"/>
    <property type="match status" value="1"/>
</dbReference>
<keyword evidence="2" id="KW-0902">Two-component regulatory system</keyword>
<dbReference type="CDD" id="cd17546">
    <property type="entry name" value="REC_hyHK_CKI1_RcsC-like"/>
    <property type="match status" value="1"/>
</dbReference>
<evidence type="ECO:0000256" key="2">
    <source>
        <dbReference type="ARBA" id="ARBA00023012"/>
    </source>
</evidence>
<dbReference type="PANTHER" id="PTHR45339:SF1">
    <property type="entry name" value="HYBRID SIGNAL TRANSDUCTION HISTIDINE KINASE J"/>
    <property type="match status" value="1"/>
</dbReference>